<accession>X1CH72</accession>
<gene>
    <name evidence="1" type="ORF">S01H4_28245</name>
</gene>
<dbReference type="EMBL" id="BART01013992">
    <property type="protein sequence ID" value="GAG83581.1"/>
    <property type="molecule type" value="Genomic_DNA"/>
</dbReference>
<protein>
    <submittedName>
        <fullName evidence="1">Uncharacterized protein</fullName>
    </submittedName>
</protein>
<sequence>MAINMESVIKLVLKEQGITGPLVPIAIKVLMEQFESGEAIGSDVLGPFT</sequence>
<name>X1CH72_9ZZZZ</name>
<comment type="caution">
    <text evidence="1">The sequence shown here is derived from an EMBL/GenBank/DDBJ whole genome shotgun (WGS) entry which is preliminary data.</text>
</comment>
<proteinExistence type="predicted"/>
<reference evidence="1" key="1">
    <citation type="journal article" date="2014" name="Front. Microbiol.">
        <title>High frequency of phylogenetically diverse reductive dehalogenase-homologous genes in deep subseafloor sedimentary metagenomes.</title>
        <authorList>
            <person name="Kawai M."/>
            <person name="Futagami T."/>
            <person name="Toyoda A."/>
            <person name="Takaki Y."/>
            <person name="Nishi S."/>
            <person name="Hori S."/>
            <person name="Arai W."/>
            <person name="Tsubouchi T."/>
            <person name="Morono Y."/>
            <person name="Uchiyama I."/>
            <person name="Ito T."/>
            <person name="Fujiyama A."/>
            <person name="Inagaki F."/>
            <person name="Takami H."/>
        </authorList>
    </citation>
    <scope>NUCLEOTIDE SEQUENCE</scope>
    <source>
        <strain evidence="1">Expedition CK06-06</strain>
    </source>
</reference>
<dbReference type="AlphaFoldDB" id="X1CH72"/>
<evidence type="ECO:0000313" key="1">
    <source>
        <dbReference type="EMBL" id="GAG83581.1"/>
    </source>
</evidence>
<organism evidence="1">
    <name type="scientific">marine sediment metagenome</name>
    <dbReference type="NCBI Taxonomy" id="412755"/>
    <lineage>
        <taxon>unclassified sequences</taxon>
        <taxon>metagenomes</taxon>
        <taxon>ecological metagenomes</taxon>
    </lineage>
</organism>
<feature type="non-terminal residue" evidence="1">
    <location>
        <position position="49"/>
    </location>
</feature>